<dbReference type="Gene3D" id="3.30.1360.170">
    <property type="match status" value="2"/>
</dbReference>
<name>A0A2H0WRB6_9BACT</name>
<dbReference type="SUPFAM" id="SSF69796">
    <property type="entry name" value="Thymidylate synthase-complementing protein Thy1"/>
    <property type="match status" value="2"/>
</dbReference>
<evidence type="ECO:0000313" key="2">
    <source>
        <dbReference type="Proteomes" id="UP000231282"/>
    </source>
</evidence>
<dbReference type="GO" id="GO:0004799">
    <property type="term" value="F:thymidylate synthase activity"/>
    <property type="evidence" value="ECO:0007669"/>
    <property type="project" value="TreeGrafter"/>
</dbReference>
<dbReference type="GO" id="GO:0050797">
    <property type="term" value="F:thymidylate synthase (FAD) activity"/>
    <property type="evidence" value="ECO:0007669"/>
    <property type="project" value="InterPro"/>
</dbReference>
<dbReference type="PANTHER" id="PTHR34934:SF1">
    <property type="entry name" value="FLAVIN-DEPENDENT THYMIDYLATE SYNTHASE"/>
    <property type="match status" value="1"/>
</dbReference>
<dbReference type="GO" id="GO:0070402">
    <property type="term" value="F:NADPH binding"/>
    <property type="evidence" value="ECO:0007669"/>
    <property type="project" value="TreeGrafter"/>
</dbReference>
<dbReference type="GO" id="GO:0050660">
    <property type="term" value="F:flavin adenine dinucleotide binding"/>
    <property type="evidence" value="ECO:0007669"/>
    <property type="project" value="InterPro"/>
</dbReference>
<dbReference type="InterPro" id="IPR003669">
    <property type="entry name" value="Thymidylate_synthase_ThyX"/>
</dbReference>
<dbReference type="Pfam" id="PF02511">
    <property type="entry name" value="Thy1"/>
    <property type="match status" value="2"/>
</dbReference>
<dbReference type="GO" id="GO:0006231">
    <property type="term" value="P:dTMP biosynthetic process"/>
    <property type="evidence" value="ECO:0007669"/>
    <property type="project" value="InterPro"/>
</dbReference>
<dbReference type="Proteomes" id="UP000231282">
    <property type="component" value="Unassembled WGS sequence"/>
</dbReference>
<organism evidence="1 2">
    <name type="scientific">Candidatus Shapirobacteria bacterium CG09_land_8_20_14_0_10_38_17</name>
    <dbReference type="NCBI Taxonomy" id="1974884"/>
    <lineage>
        <taxon>Bacteria</taxon>
        <taxon>Candidatus Shapironibacteriota</taxon>
    </lineage>
</organism>
<gene>
    <name evidence="1" type="ORF">COT63_01400</name>
</gene>
<dbReference type="InterPro" id="IPR036098">
    <property type="entry name" value="Thymidylate_synthase_ThyX_sf"/>
</dbReference>
<accession>A0A2H0WRB6</accession>
<protein>
    <submittedName>
        <fullName evidence="1">Thymidylate synthase</fullName>
    </submittedName>
</protein>
<proteinExistence type="predicted"/>
<evidence type="ECO:0000313" key="1">
    <source>
        <dbReference type="EMBL" id="PIS15161.1"/>
    </source>
</evidence>
<dbReference type="EMBL" id="PEZH01000024">
    <property type="protein sequence ID" value="PIS15161.1"/>
    <property type="molecule type" value="Genomic_DNA"/>
</dbReference>
<comment type="caution">
    <text evidence="1">The sequence shown here is derived from an EMBL/GenBank/DDBJ whole genome shotgun (WGS) entry which is preliminary data.</text>
</comment>
<dbReference type="CDD" id="cd20175">
    <property type="entry name" value="ThyX"/>
    <property type="match status" value="2"/>
</dbReference>
<reference evidence="2" key="1">
    <citation type="submission" date="2017-09" db="EMBL/GenBank/DDBJ databases">
        <title>Depth-based differentiation of microbial function through sediment-hosted aquifers and enrichment of novel symbionts in the deep terrestrial subsurface.</title>
        <authorList>
            <person name="Probst A.J."/>
            <person name="Ladd B."/>
            <person name="Jarett J.K."/>
            <person name="Geller-Mcgrath D.E."/>
            <person name="Sieber C.M.K."/>
            <person name="Emerson J.B."/>
            <person name="Anantharaman K."/>
            <person name="Thomas B.C."/>
            <person name="Malmstrom R."/>
            <person name="Stieglmeier M."/>
            <person name="Klingl A."/>
            <person name="Woyke T."/>
            <person name="Ryan C.M."/>
            <person name="Banfield J.F."/>
        </authorList>
    </citation>
    <scope>NUCLEOTIDE SEQUENCE [LARGE SCALE GENOMIC DNA]</scope>
</reference>
<dbReference type="PROSITE" id="PS51331">
    <property type="entry name" value="THYX"/>
    <property type="match status" value="2"/>
</dbReference>
<dbReference type="PANTHER" id="PTHR34934">
    <property type="entry name" value="FLAVIN-DEPENDENT THYMIDYLATE SYNTHASE"/>
    <property type="match status" value="1"/>
</dbReference>
<sequence>MSHQELEPKNLHIEKRPLSPLPQVEILGITTVPNAQEELSAIATAPTIFAGESARTCYSNQGIYRPSDYLNPNHKRITDEVIQSTRAAGHLTTRQHFAITFGIANISRQLIWSFLHNHPFYNSEQVSQRYVAVKENNFFIPPLENKALEIYTQNAQEQIKAYHQLKELLSPDVSREYLRIFPSRKGKKETKGAVEKKAQEIARYVLGVDTFAYLYHTINPLTLLRYFRACSFSDVPLETKTLIYEMVNQTTKFDPRFLDEIDKEPFPKNQTPEWQILNSKRTIIDFGQAKSFKDEFDQKLGDYTSKLTDWSVNGPQSLATAIRTVLGITTSQLSDREATELVLNPAKNKTLNDILNLTTLNKISQALHNVSYTFSKKLSHTADSQDQRHRMIPGARPLIATHYSGEPDYITPLLIQKNPKALSLYQNIMEKTFTTINQLLKMGIPEEYALYRLPNAFPIRFTETGSLLNLHHKYRMRLCYNAQREIWQASKEEVEQISQIHPQIGRWLLAPCGLRRLASISPFCPEGNHYCGQQIWEKPLEKYPLRII</sequence>
<dbReference type="AlphaFoldDB" id="A0A2H0WRB6"/>